<reference evidence="1" key="1">
    <citation type="journal article" date="2019" name="bioRxiv">
        <title>The Genome of the Zebra Mussel, Dreissena polymorpha: A Resource for Invasive Species Research.</title>
        <authorList>
            <person name="McCartney M.A."/>
            <person name="Auch B."/>
            <person name="Kono T."/>
            <person name="Mallez S."/>
            <person name="Zhang Y."/>
            <person name="Obille A."/>
            <person name="Becker A."/>
            <person name="Abrahante J.E."/>
            <person name="Garbe J."/>
            <person name="Badalamenti J.P."/>
            <person name="Herman A."/>
            <person name="Mangelson H."/>
            <person name="Liachko I."/>
            <person name="Sullivan S."/>
            <person name="Sone E.D."/>
            <person name="Koren S."/>
            <person name="Silverstein K.A.T."/>
            <person name="Beckman K.B."/>
            <person name="Gohl D.M."/>
        </authorList>
    </citation>
    <scope>NUCLEOTIDE SEQUENCE</scope>
    <source>
        <strain evidence="1">Duluth1</strain>
        <tissue evidence="1">Whole animal</tissue>
    </source>
</reference>
<sequence length="71" mass="7926">MDISVSKYLSPGSSRTRANHSIKFLPLSTSTSYYRHSFFPSIIATWNNLPASIAESPDLVSFKRGLATTRF</sequence>
<name>A0A9D4CTN4_DREPO</name>
<organism evidence="1 2">
    <name type="scientific">Dreissena polymorpha</name>
    <name type="common">Zebra mussel</name>
    <name type="synonym">Mytilus polymorpha</name>
    <dbReference type="NCBI Taxonomy" id="45954"/>
    <lineage>
        <taxon>Eukaryota</taxon>
        <taxon>Metazoa</taxon>
        <taxon>Spiralia</taxon>
        <taxon>Lophotrochozoa</taxon>
        <taxon>Mollusca</taxon>
        <taxon>Bivalvia</taxon>
        <taxon>Autobranchia</taxon>
        <taxon>Heteroconchia</taxon>
        <taxon>Euheterodonta</taxon>
        <taxon>Imparidentia</taxon>
        <taxon>Neoheterodontei</taxon>
        <taxon>Myida</taxon>
        <taxon>Dreissenoidea</taxon>
        <taxon>Dreissenidae</taxon>
        <taxon>Dreissena</taxon>
    </lineage>
</organism>
<reference evidence="1" key="2">
    <citation type="submission" date="2020-11" db="EMBL/GenBank/DDBJ databases">
        <authorList>
            <person name="McCartney M.A."/>
            <person name="Auch B."/>
            <person name="Kono T."/>
            <person name="Mallez S."/>
            <person name="Becker A."/>
            <person name="Gohl D.M."/>
            <person name="Silverstein K.A.T."/>
            <person name="Koren S."/>
            <person name="Bechman K.B."/>
            <person name="Herman A."/>
            <person name="Abrahante J.E."/>
            <person name="Garbe J."/>
        </authorList>
    </citation>
    <scope>NUCLEOTIDE SEQUENCE</scope>
    <source>
        <strain evidence="1">Duluth1</strain>
        <tissue evidence="1">Whole animal</tissue>
    </source>
</reference>
<protein>
    <submittedName>
        <fullName evidence="1">Uncharacterized protein</fullName>
    </submittedName>
</protein>
<gene>
    <name evidence="1" type="ORF">DPMN_055989</name>
</gene>
<dbReference type="Proteomes" id="UP000828390">
    <property type="component" value="Unassembled WGS sequence"/>
</dbReference>
<evidence type="ECO:0000313" key="1">
    <source>
        <dbReference type="EMBL" id="KAH3730010.1"/>
    </source>
</evidence>
<proteinExistence type="predicted"/>
<keyword evidence="2" id="KW-1185">Reference proteome</keyword>
<accession>A0A9D4CTN4</accession>
<evidence type="ECO:0000313" key="2">
    <source>
        <dbReference type="Proteomes" id="UP000828390"/>
    </source>
</evidence>
<comment type="caution">
    <text evidence="1">The sequence shown here is derived from an EMBL/GenBank/DDBJ whole genome shotgun (WGS) entry which is preliminary data.</text>
</comment>
<dbReference type="AlphaFoldDB" id="A0A9D4CTN4"/>
<dbReference type="EMBL" id="JAIWYP010000012">
    <property type="protein sequence ID" value="KAH3730010.1"/>
    <property type="molecule type" value="Genomic_DNA"/>
</dbReference>